<feature type="region of interest" description="Disordered" evidence="1">
    <location>
        <begin position="46"/>
        <end position="86"/>
    </location>
</feature>
<evidence type="ECO:0000313" key="3">
    <source>
        <dbReference type="Proteomes" id="UP001244490"/>
    </source>
</evidence>
<dbReference type="AlphaFoldDB" id="A0AAW8AR19"/>
<accession>A0AAW8AR19</accession>
<dbReference type="EMBL" id="JAUUIA010000393">
    <property type="protein sequence ID" value="MDP0971165.1"/>
    <property type="molecule type" value="Genomic_DNA"/>
</dbReference>
<feature type="non-terminal residue" evidence="2">
    <location>
        <position position="86"/>
    </location>
</feature>
<comment type="caution">
    <text evidence="2">The sequence shown here is derived from an EMBL/GenBank/DDBJ whole genome shotgun (WGS) entry which is preliminary data.</text>
</comment>
<evidence type="ECO:0000313" key="2">
    <source>
        <dbReference type="EMBL" id="MDP0971165.1"/>
    </source>
</evidence>
<evidence type="ECO:0000256" key="1">
    <source>
        <dbReference type="SAM" id="MobiDB-lite"/>
    </source>
</evidence>
<feature type="compositionally biased region" description="Polar residues" evidence="1">
    <location>
        <begin position="64"/>
        <end position="74"/>
    </location>
</feature>
<organism evidence="2 3">
    <name type="scientific">Klebsiella pneumoniae</name>
    <dbReference type="NCBI Taxonomy" id="573"/>
    <lineage>
        <taxon>Bacteria</taxon>
        <taxon>Pseudomonadati</taxon>
        <taxon>Pseudomonadota</taxon>
        <taxon>Gammaproteobacteria</taxon>
        <taxon>Enterobacterales</taxon>
        <taxon>Enterobacteriaceae</taxon>
        <taxon>Klebsiella/Raoultella group</taxon>
        <taxon>Klebsiella</taxon>
        <taxon>Klebsiella pneumoniae complex</taxon>
    </lineage>
</organism>
<name>A0AAW8AR19_KLEPN</name>
<proteinExistence type="predicted"/>
<dbReference type="Proteomes" id="UP001244490">
    <property type="component" value="Unassembled WGS sequence"/>
</dbReference>
<protein>
    <submittedName>
        <fullName evidence="2">Uncharacterized protein</fullName>
    </submittedName>
</protein>
<reference evidence="2" key="1">
    <citation type="submission" date="2023-07" db="EMBL/GenBank/DDBJ databases">
        <authorList>
            <person name="Peng Z."/>
        </authorList>
    </citation>
    <scope>NUCLEOTIDE SEQUENCE</scope>
    <source>
        <strain evidence="2">KP219</strain>
    </source>
</reference>
<gene>
    <name evidence="2" type="ORF">Q6294_29930</name>
</gene>
<feature type="compositionally biased region" description="Low complexity" evidence="1">
    <location>
        <begin position="50"/>
        <end position="63"/>
    </location>
</feature>
<dbReference type="RefSeq" id="WP_305202332.1">
    <property type="nucleotide sequence ID" value="NZ_JAUUIA010000393.1"/>
</dbReference>
<sequence>MTLYNDQPLPINELSLVRGGRTKINEVLRDVAYAVAEGRGRALNSRSQYSTLLSQGSSKPSSSRPQNDQSSNMPRTPALNEMAVSS</sequence>